<dbReference type="SMART" id="SM00382">
    <property type="entry name" value="AAA"/>
    <property type="match status" value="2"/>
</dbReference>
<feature type="domain" description="ABC transporter" evidence="3">
    <location>
        <begin position="18"/>
        <end position="275"/>
    </location>
</feature>
<dbReference type="PANTHER" id="PTHR42855">
    <property type="entry name" value="ABC TRANSPORTER ATP-BINDING SUBUNIT"/>
    <property type="match status" value="1"/>
</dbReference>
<feature type="domain" description="ABC transporter" evidence="3">
    <location>
        <begin position="379"/>
        <end position="583"/>
    </location>
</feature>
<evidence type="ECO:0000259" key="3">
    <source>
        <dbReference type="PROSITE" id="PS50893"/>
    </source>
</evidence>
<dbReference type="PROSITE" id="PS50893">
    <property type="entry name" value="ABC_TRANSPORTER_2"/>
    <property type="match status" value="2"/>
</dbReference>
<name>A0A939TJH6_9MICO</name>
<dbReference type="PANTHER" id="PTHR42855:SF2">
    <property type="entry name" value="DRUG RESISTANCE ABC TRANSPORTER,ATP-BINDING PROTEIN"/>
    <property type="match status" value="1"/>
</dbReference>
<keyword evidence="2 4" id="KW-0067">ATP-binding</keyword>
<dbReference type="Gene3D" id="3.40.50.300">
    <property type="entry name" value="P-loop containing nucleotide triphosphate hydrolases"/>
    <property type="match status" value="2"/>
</dbReference>
<dbReference type="InterPro" id="IPR027417">
    <property type="entry name" value="P-loop_NTPase"/>
</dbReference>
<keyword evidence="1" id="KW-0547">Nucleotide-binding</keyword>
<organism evidence="4 5">
    <name type="scientific">Leucobacter tardus</name>
    <dbReference type="NCBI Taxonomy" id="501483"/>
    <lineage>
        <taxon>Bacteria</taxon>
        <taxon>Bacillati</taxon>
        <taxon>Actinomycetota</taxon>
        <taxon>Actinomycetes</taxon>
        <taxon>Micrococcales</taxon>
        <taxon>Microbacteriaceae</taxon>
        <taxon>Leucobacter</taxon>
    </lineage>
</organism>
<dbReference type="FunFam" id="3.40.50.300:FF:000011">
    <property type="entry name" value="Putative ABC transporter ATP-binding component"/>
    <property type="match status" value="1"/>
</dbReference>
<evidence type="ECO:0000256" key="2">
    <source>
        <dbReference type="ARBA" id="ARBA00022840"/>
    </source>
</evidence>
<gene>
    <name evidence="4" type="ORF">J4H85_04435</name>
</gene>
<evidence type="ECO:0000313" key="4">
    <source>
        <dbReference type="EMBL" id="MBO2989246.1"/>
    </source>
</evidence>
<dbReference type="Pfam" id="PF00005">
    <property type="entry name" value="ABC_tran"/>
    <property type="match status" value="2"/>
</dbReference>
<dbReference type="InterPro" id="IPR003593">
    <property type="entry name" value="AAA+_ATPase"/>
</dbReference>
<dbReference type="EMBL" id="JAGFBF010000001">
    <property type="protein sequence ID" value="MBO2989246.1"/>
    <property type="molecule type" value="Genomic_DNA"/>
</dbReference>
<dbReference type="AlphaFoldDB" id="A0A939TJH6"/>
<proteinExistence type="predicted"/>
<evidence type="ECO:0000313" key="5">
    <source>
        <dbReference type="Proteomes" id="UP000668403"/>
    </source>
</evidence>
<dbReference type="CDD" id="cd03221">
    <property type="entry name" value="ABCF_EF-3"/>
    <property type="match status" value="2"/>
</dbReference>
<dbReference type="RefSeq" id="WP_208237162.1">
    <property type="nucleotide sequence ID" value="NZ_BAAAQU010000001.1"/>
</dbReference>
<dbReference type="GO" id="GO:0005524">
    <property type="term" value="F:ATP binding"/>
    <property type="evidence" value="ECO:0007669"/>
    <property type="project" value="UniProtKB-KW"/>
</dbReference>
<reference evidence="4" key="1">
    <citation type="submission" date="2021-03" db="EMBL/GenBank/DDBJ databases">
        <title>Leucobacter chromiisoli sp. nov., isolated from chromium-containing soil of chemical plant.</title>
        <authorList>
            <person name="Xu Z."/>
        </authorList>
    </citation>
    <scope>NUCLEOTIDE SEQUENCE</scope>
    <source>
        <strain evidence="4">K 70/01</strain>
    </source>
</reference>
<dbReference type="InterPro" id="IPR003439">
    <property type="entry name" value="ABC_transporter-like_ATP-bd"/>
</dbReference>
<accession>A0A939TJH6</accession>
<comment type="caution">
    <text evidence="4">The sequence shown here is derived from an EMBL/GenBank/DDBJ whole genome shotgun (WGS) entry which is preliminary data.</text>
</comment>
<sequence length="584" mass="62063">MSFSALSASASAQPTTQLRVAGLSHAYGARRVLTDISFTVPPGERFGLIGENGSGKSTLLRVLAGTLPADTGVVHAIASGGGSPRIGLLQQEPPFGPDETVAASLDTAIAPVREAIDQVDRCAQLLAQRPDDPASADAYAAALDTAEQLSVWDVDARVDAMLAGMGLASIARDRPTGTLSGGQRARLSLAWLLLNAPDVLLLDEPTNHLDDRATTHLLRVLERWRGPVLFASHDRAFLDDAATSLLDLDPAPRPHADTGPLVQGGTGTGIGATRFTGAYSEYLTARAADRQRWEQRYRDEQGEISRLRATVRGGHLVGHADWTPRTEQRGAQKFYADRNAKVVSRRVNDSRSRLDALEEQQIRKPPTELTFAGLTVGADRIASVAHTASSGGPVLTATGLTVRDRLAPVDLAVSDGERWLLTGPNGSGKSTLLGALSGRITPTAGAVSVRGGVRIGVLAQEVDLPDPQGRGHSRTVHEVYADGVGIPRADSVPLATFGLIAGRDEHRPVGELSVGQQRRLALAILLADPPDVLLLDEPTNHLSLALVEAIEAALVEYPGTVVVASHDRWLRRRWEGRVLALNGR</sequence>
<dbReference type="SUPFAM" id="SSF52540">
    <property type="entry name" value="P-loop containing nucleoside triphosphate hydrolases"/>
    <property type="match status" value="2"/>
</dbReference>
<dbReference type="InterPro" id="IPR051309">
    <property type="entry name" value="ABCF_ATPase"/>
</dbReference>
<dbReference type="GO" id="GO:0016887">
    <property type="term" value="F:ATP hydrolysis activity"/>
    <property type="evidence" value="ECO:0007669"/>
    <property type="project" value="InterPro"/>
</dbReference>
<dbReference type="Proteomes" id="UP000668403">
    <property type="component" value="Unassembled WGS sequence"/>
</dbReference>
<keyword evidence="5" id="KW-1185">Reference proteome</keyword>
<evidence type="ECO:0000256" key="1">
    <source>
        <dbReference type="ARBA" id="ARBA00022741"/>
    </source>
</evidence>
<protein>
    <submittedName>
        <fullName evidence="4">ABC-F family ATP-binding cassette domain-containing protein</fullName>
    </submittedName>
</protein>
<dbReference type="InterPro" id="IPR017871">
    <property type="entry name" value="ABC_transporter-like_CS"/>
</dbReference>
<dbReference type="PROSITE" id="PS00211">
    <property type="entry name" value="ABC_TRANSPORTER_1"/>
    <property type="match status" value="1"/>
</dbReference>